<dbReference type="Proteomes" id="UP000199181">
    <property type="component" value="Unassembled WGS sequence"/>
</dbReference>
<dbReference type="EMBL" id="FOIJ01000021">
    <property type="protein sequence ID" value="SEU35903.1"/>
    <property type="molecule type" value="Genomic_DNA"/>
</dbReference>
<gene>
    <name evidence="1" type="ORF">SAMN05443639_12162</name>
</gene>
<dbReference type="AlphaFoldDB" id="A0A1I0L8E5"/>
<proteinExistence type="predicted"/>
<accession>A0A1I0L8E5</accession>
<protein>
    <submittedName>
        <fullName evidence="1">Uncharacterized protein</fullName>
    </submittedName>
</protein>
<evidence type="ECO:0000313" key="1">
    <source>
        <dbReference type="EMBL" id="SEU35903.1"/>
    </source>
</evidence>
<name>A0A1I0L8E5_9BACT</name>
<reference evidence="2" key="1">
    <citation type="submission" date="2016-10" db="EMBL/GenBank/DDBJ databases">
        <authorList>
            <person name="Varghese N."/>
            <person name="Submissions S."/>
        </authorList>
    </citation>
    <scope>NUCLEOTIDE SEQUENCE [LARGE SCALE GENOMIC DNA]</scope>
    <source>
        <strain evidence="2">DSM 16858</strain>
    </source>
</reference>
<organism evidence="1 2">
    <name type="scientific">Stigmatella erecta</name>
    <dbReference type="NCBI Taxonomy" id="83460"/>
    <lineage>
        <taxon>Bacteria</taxon>
        <taxon>Pseudomonadati</taxon>
        <taxon>Myxococcota</taxon>
        <taxon>Myxococcia</taxon>
        <taxon>Myxococcales</taxon>
        <taxon>Cystobacterineae</taxon>
        <taxon>Archangiaceae</taxon>
        <taxon>Stigmatella</taxon>
    </lineage>
</organism>
<sequence length="288" mass="30349">MVGIGLAFLLLLPMALILGSLTNPLSSASPPTGRPVSPVLDAESRARLGTYHRRCKQSADCEPPLGCVADGRIGQIYCADSQCTTDLDCPSGLVCRNGSTLGKGPTVRLCIPVGPRPLGTRCTDTPANSQTACGPGLQCSGRNGWCGTACRPGVHEDCPSGFFCDPEATEPLCIPTCEAQGCPGGQQCIRYERGSSACATVYGRNCQQDSCPANQQCKMINDTGPLGKIWMDCVNQCGPGREECPEGLTCSIVFCRRPCDPQDSGACGTDFRCGQHSSNAPWFCGPDW</sequence>
<keyword evidence="2" id="KW-1185">Reference proteome</keyword>
<evidence type="ECO:0000313" key="2">
    <source>
        <dbReference type="Proteomes" id="UP000199181"/>
    </source>
</evidence>